<proteinExistence type="predicted"/>
<dbReference type="AlphaFoldDB" id="A0A6G0X3K9"/>
<reference evidence="2 3" key="1">
    <citation type="submission" date="2019-07" db="EMBL/GenBank/DDBJ databases">
        <title>Genomics analysis of Aphanomyces spp. identifies a new class of oomycete effector associated with host adaptation.</title>
        <authorList>
            <person name="Gaulin E."/>
        </authorList>
    </citation>
    <scope>NUCLEOTIDE SEQUENCE [LARGE SCALE GENOMIC DNA]</scope>
    <source>
        <strain evidence="2 3">ATCC 201684</strain>
    </source>
</reference>
<dbReference type="EMBL" id="VJMJ01000114">
    <property type="protein sequence ID" value="KAF0734426.1"/>
    <property type="molecule type" value="Genomic_DNA"/>
</dbReference>
<dbReference type="Proteomes" id="UP000481153">
    <property type="component" value="Unassembled WGS sequence"/>
</dbReference>
<comment type="caution">
    <text evidence="2">The sequence shown here is derived from an EMBL/GenBank/DDBJ whole genome shotgun (WGS) entry which is preliminary data.</text>
</comment>
<dbReference type="VEuPathDB" id="FungiDB:AeMF1_020570"/>
<evidence type="ECO:0000313" key="3">
    <source>
        <dbReference type="Proteomes" id="UP000481153"/>
    </source>
</evidence>
<feature type="region of interest" description="Disordered" evidence="1">
    <location>
        <begin position="133"/>
        <end position="167"/>
    </location>
</feature>
<name>A0A6G0X3K9_9STRA</name>
<keyword evidence="3" id="KW-1185">Reference proteome</keyword>
<gene>
    <name evidence="2" type="ORF">Ae201684_008886</name>
</gene>
<evidence type="ECO:0000256" key="1">
    <source>
        <dbReference type="SAM" id="MobiDB-lite"/>
    </source>
</evidence>
<evidence type="ECO:0000313" key="2">
    <source>
        <dbReference type="EMBL" id="KAF0734426.1"/>
    </source>
</evidence>
<accession>A0A6G0X3K9</accession>
<organism evidence="2 3">
    <name type="scientific">Aphanomyces euteiches</name>
    <dbReference type="NCBI Taxonomy" id="100861"/>
    <lineage>
        <taxon>Eukaryota</taxon>
        <taxon>Sar</taxon>
        <taxon>Stramenopiles</taxon>
        <taxon>Oomycota</taxon>
        <taxon>Saprolegniomycetes</taxon>
        <taxon>Saprolegniales</taxon>
        <taxon>Verrucalvaceae</taxon>
        <taxon>Aphanomyces</taxon>
    </lineage>
</organism>
<feature type="compositionally biased region" description="Low complexity" evidence="1">
    <location>
        <begin position="146"/>
        <end position="165"/>
    </location>
</feature>
<protein>
    <submittedName>
        <fullName evidence="2">Uncharacterized protein</fullName>
    </submittedName>
</protein>
<sequence>MQDRMQPPHMHGLPRPTHEMERFQQHQFQNQWQSQLAWIQGQLDAMPNDIVGKIDAKVENIRGDTNMNLDRIARRLEAIELQLASLSQQRQQCMTCGNALLHAQGQMAAAAAAAAAAAGPQIKMQNMNGARLGGARRATKREPKQPRQAPATRVVARPARPRTQPTSIDADSTIFMWSDGTQHYVPENWKFPQTTCLDMWDLWFHGDEAEDGSRVGPYRKIRGVDILEPYSKRGLYVARRVMKFLVDTAISKGFAASEEAIAELQEADLRNVYRQTFEHMASNAELYLSKRVDSEKWATASYMVVYDALEKGRRAEKHEFTFTWSDGSLRLTPENWRLPTANCSAMWQLWFRGDPVAGIGPFRHLKEGDVENRQDLYRARTAMNKLVELAVEQGIVTSPDDLTALTDAELETAFELAFDDFALHDLDNPKGGAVPQDMSVRQFYECLRKRKRSNEADMKVDIKTVTL</sequence>